<dbReference type="Proteomes" id="UP000076830">
    <property type="component" value="Chromosome"/>
</dbReference>
<dbReference type="InterPro" id="IPR007351">
    <property type="entry name" value="YjbR"/>
</dbReference>
<evidence type="ECO:0000313" key="2">
    <source>
        <dbReference type="Proteomes" id="UP000076830"/>
    </source>
</evidence>
<name>A0A160DVK3_9GAMM</name>
<accession>A0A160DVK3</accession>
<dbReference type="Gene3D" id="3.90.1150.30">
    <property type="match status" value="1"/>
</dbReference>
<dbReference type="RefSeq" id="WP_067648250.1">
    <property type="nucleotide sequence ID" value="NZ_CP015249.1"/>
</dbReference>
<evidence type="ECO:0008006" key="3">
    <source>
        <dbReference type="Google" id="ProtNLM"/>
    </source>
</evidence>
<dbReference type="OrthoDB" id="9804614at2"/>
<dbReference type="AlphaFoldDB" id="A0A160DVK3"/>
<evidence type="ECO:0000313" key="1">
    <source>
        <dbReference type="EMBL" id="ANB18588.1"/>
    </source>
</evidence>
<gene>
    <name evidence="1" type="ORF">I596_2586</name>
</gene>
<proteinExistence type="predicted"/>
<dbReference type="PANTHER" id="PTHR35145:SF1">
    <property type="entry name" value="CYTOPLASMIC PROTEIN"/>
    <property type="match status" value="1"/>
</dbReference>
<reference evidence="1 2" key="1">
    <citation type="submission" date="2016-04" db="EMBL/GenBank/DDBJ databases">
        <title>Complete genome sequence of Dokdonella koreensis DS-123T.</title>
        <authorList>
            <person name="Kim J.F."/>
            <person name="Lee H."/>
            <person name="Kwak M.-J."/>
        </authorList>
    </citation>
    <scope>NUCLEOTIDE SEQUENCE [LARGE SCALE GENOMIC DNA]</scope>
    <source>
        <strain evidence="1 2">DS-123</strain>
    </source>
</reference>
<dbReference type="KEGG" id="dko:I596_2586"/>
<sequence length="123" mass="13845">MTATKALTIDQLDTLCAALPGATRSIKWEVDLVWSVGGKMFVVYCTLGPERGRLSFKVDTDRFLELSDQPGMMAAPYMARAFWICVSEPERYASRTLAEHVRHSYTLVRSRLSKRMQASLPDA</sequence>
<dbReference type="PANTHER" id="PTHR35145">
    <property type="entry name" value="CYTOPLASMIC PROTEIN-RELATED"/>
    <property type="match status" value="1"/>
</dbReference>
<dbReference type="EMBL" id="CP015249">
    <property type="protein sequence ID" value="ANB18588.1"/>
    <property type="molecule type" value="Genomic_DNA"/>
</dbReference>
<dbReference type="InterPro" id="IPR038056">
    <property type="entry name" value="YjbR-like_sf"/>
</dbReference>
<dbReference type="InterPro" id="IPR058532">
    <property type="entry name" value="YjbR/MT2646/Rv2570-like"/>
</dbReference>
<dbReference type="Pfam" id="PF04237">
    <property type="entry name" value="YjbR"/>
    <property type="match status" value="1"/>
</dbReference>
<protein>
    <recommendedName>
        <fullName evidence="3">MmcQ/YjbR family DNA-binding protein</fullName>
    </recommendedName>
</protein>
<organism evidence="1 2">
    <name type="scientific">Dokdonella koreensis DS-123</name>
    <dbReference type="NCBI Taxonomy" id="1300342"/>
    <lineage>
        <taxon>Bacteria</taxon>
        <taxon>Pseudomonadati</taxon>
        <taxon>Pseudomonadota</taxon>
        <taxon>Gammaproteobacteria</taxon>
        <taxon>Lysobacterales</taxon>
        <taxon>Rhodanobacteraceae</taxon>
        <taxon>Dokdonella</taxon>
    </lineage>
</organism>
<dbReference type="SUPFAM" id="SSF142906">
    <property type="entry name" value="YjbR-like"/>
    <property type="match status" value="1"/>
</dbReference>
<keyword evidence="2" id="KW-1185">Reference proteome</keyword>